<reference evidence="3" key="1">
    <citation type="journal article" date="2023" name="Mol. Phylogenet. Evol.">
        <title>Genome-scale phylogeny and comparative genomics of the fungal order Sordariales.</title>
        <authorList>
            <person name="Hensen N."/>
            <person name="Bonometti L."/>
            <person name="Westerberg I."/>
            <person name="Brannstrom I.O."/>
            <person name="Guillou S."/>
            <person name="Cros-Aarteil S."/>
            <person name="Calhoun S."/>
            <person name="Haridas S."/>
            <person name="Kuo A."/>
            <person name="Mondo S."/>
            <person name="Pangilinan J."/>
            <person name="Riley R."/>
            <person name="LaButti K."/>
            <person name="Andreopoulos B."/>
            <person name="Lipzen A."/>
            <person name="Chen C."/>
            <person name="Yan M."/>
            <person name="Daum C."/>
            <person name="Ng V."/>
            <person name="Clum A."/>
            <person name="Steindorff A."/>
            <person name="Ohm R.A."/>
            <person name="Martin F."/>
            <person name="Silar P."/>
            <person name="Natvig D.O."/>
            <person name="Lalanne C."/>
            <person name="Gautier V."/>
            <person name="Ament-Velasquez S.L."/>
            <person name="Kruys A."/>
            <person name="Hutchinson M.I."/>
            <person name="Powell A.J."/>
            <person name="Barry K."/>
            <person name="Miller A.N."/>
            <person name="Grigoriev I.V."/>
            <person name="Debuchy R."/>
            <person name="Gladieux P."/>
            <person name="Hiltunen Thoren M."/>
            <person name="Johannesson H."/>
        </authorList>
    </citation>
    <scope>NUCLEOTIDE SEQUENCE [LARGE SCALE GENOMIC DNA]</scope>
    <source>
        <strain evidence="3">CBS 340.73</strain>
    </source>
</reference>
<name>A0AAN6N2J9_9PEZI</name>
<feature type="region of interest" description="Disordered" evidence="1">
    <location>
        <begin position="35"/>
        <end position="101"/>
    </location>
</feature>
<comment type="caution">
    <text evidence="2">The sequence shown here is derived from an EMBL/GenBank/DDBJ whole genome shotgun (WGS) entry which is preliminary data.</text>
</comment>
<organism evidence="2 3">
    <name type="scientific">Diplogelasinospora grovesii</name>
    <dbReference type="NCBI Taxonomy" id="303347"/>
    <lineage>
        <taxon>Eukaryota</taxon>
        <taxon>Fungi</taxon>
        <taxon>Dikarya</taxon>
        <taxon>Ascomycota</taxon>
        <taxon>Pezizomycotina</taxon>
        <taxon>Sordariomycetes</taxon>
        <taxon>Sordariomycetidae</taxon>
        <taxon>Sordariales</taxon>
        <taxon>Diplogelasinosporaceae</taxon>
        <taxon>Diplogelasinospora</taxon>
    </lineage>
</organism>
<evidence type="ECO:0000256" key="1">
    <source>
        <dbReference type="SAM" id="MobiDB-lite"/>
    </source>
</evidence>
<dbReference type="EMBL" id="MU853890">
    <property type="protein sequence ID" value="KAK3936252.1"/>
    <property type="molecule type" value="Genomic_DNA"/>
</dbReference>
<protein>
    <submittedName>
        <fullName evidence="2">Uncharacterized protein</fullName>
    </submittedName>
</protein>
<sequence length="127" mass="14332">DHARDQSYALRDQLKEHWKQRRGVLQPIAEIAPPPVLHGSFEATNADEDEAGYEIVEHPCEPTPPTSSKPERLGGQTRKASLSSQGSSHESSKQRSKGKNYWKWDAERGQCFHKHSDGRVTWLKGSD</sequence>
<feature type="non-terminal residue" evidence="2">
    <location>
        <position position="1"/>
    </location>
</feature>
<dbReference type="AlphaFoldDB" id="A0AAN6N2J9"/>
<evidence type="ECO:0000313" key="3">
    <source>
        <dbReference type="Proteomes" id="UP001303473"/>
    </source>
</evidence>
<gene>
    <name evidence="2" type="ORF">QBC46DRAFT_419709</name>
</gene>
<evidence type="ECO:0000313" key="2">
    <source>
        <dbReference type="EMBL" id="KAK3936252.1"/>
    </source>
</evidence>
<dbReference type="Proteomes" id="UP001303473">
    <property type="component" value="Unassembled WGS sequence"/>
</dbReference>
<accession>A0AAN6N2J9</accession>
<proteinExistence type="predicted"/>
<feature type="non-terminal residue" evidence="2">
    <location>
        <position position="127"/>
    </location>
</feature>
<keyword evidence="3" id="KW-1185">Reference proteome</keyword>